<accession>A0A4R6E6A6</accession>
<dbReference type="SUPFAM" id="SSF159501">
    <property type="entry name" value="EreA/ChaN-like"/>
    <property type="match status" value="1"/>
</dbReference>
<feature type="domain" description="Haem-binding uptake Tiki superfamily ChaN" evidence="2">
    <location>
        <begin position="55"/>
        <end position="264"/>
    </location>
</feature>
<dbReference type="EMBL" id="SNVV01000005">
    <property type="protein sequence ID" value="TDN53447.1"/>
    <property type="molecule type" value="Genomic_DNA"/>
</dbReference>
<dbReference type="AlphaFoldDB" id="A0A4R6E6A6"/>
<name>A0A4R6E6A6_9RHOO</name>
<evidence type="ECO:0000313" key="4">
    <source>
        <dbReference type="Proteomes" id="UP000295129"/>
    </source>
</evidence>
<dbReference type="InterPro" id="IPR007314">
    <property type="entry name" value="Cofac_haem-bd_dom"/>
</dbReference>
<evidence type="ECO:0000313" key="3">
    <source>
        <dbReference type="EMBL" id="TDN53447.1"/>
    </source>
</evidence>
<dbReference type="Gene3D" id="3.40.50.11550">
    <property type="match status" value="1"/>
</dbReference>
<dbReference type="CDD" id="cd14727">
    <property type="entry name" value="ChanN-like"/>
    <property type="match status" value="1"/>
</dbReference>
<evidence type="ECO:0000259" key="2">
    <source>
        <dbReference type="Pfam" id="PF04187"/>
    </source>
</evidence>
<dbReference type="RefSeq" id="WP_133590060.1">
    <property type="nucleotide sequence ID" value="NZ_SNVV01000005.1"/>
</dbReference>
<gene>
    <name evidence="3" type="ORF">C7389_105121</name>
</gene>
<comment type="caution">
    <text evidence="3">The sequence shown here is derived from an EMBL/GenBank/DDBJ whole genome shotgun (WGS) entry which is preliminary data.</text>
</comment>
<dbReference type="Pfam" id="PF04187">
    <property type="entry name" value="Cofac_haem_bdg"/>
    <property type="match status" value="1"/>
</dbReference>
<feature type="chain" id="PRO_5020640587" evidence="1">
    <location>
        <begin position="31"/>
        <end position="301"/>
    </location>
</feature>
<feature type="signal peptide" evidence="1">
    <location>
        <begin position="1"/>
        <end position="30"/>
    </location>
</feature>
<sequence>MTNNYISRRTLLNRLPGVFALALLPFPAAAEEAACVPPGTWLVPGKGAVAADAALAAAAAGQVVLLGERHDSHAHHRWQLETLKALRARRPDLTLALEMFPRRAQPALQAWVAGELDEAAFLERSNWNTVWRMDAGLYLPILRYARDTRLPLQALNVDRELIRRVTREGFARVEEDAREGLSAPAPASGAYRDWLAAIHASHASAHGGKPDAEAAARFVEAQLVWDRAFAQGIRGVLDARPGTLVVALIGNGHLRGGDGVARQLADLGVGQVRTFLPWDAGEDCKALQPGYADAVVGLPPD</sequence>
<dbReference type="InterPro" id="IPR006311">
    <property type="entry name" value="TAT_signal"/>
</dbReference>
<reference evidence="3 4" key="1">
    <citation type="submission" date="2019-03" db="EMBL/GenBank/DDBJ databases">
        <title>Genomic Encyclopedia of Type Strains, Phase IV (KMG-IV): sequencing the most valuable type-strain genomes for metagenomic binning, comparative biology and taxonomic classification.</title>
        <authorList>
            <person name="Goeker M."/>
        </authorList>
    </citation>
    <scope>NUCLEOTIDE SEQUENCE [LARGE SCALE GENOMIC DNA]</scope>
    <source>
        <strain evidence="3 4">DSM 12121</strain>
    </source>
</reference>
<keyword evidence="4" id="KW-1185">Reference proteome</keyword>
<evidence type="ECO:0000256" key="1">
    <source>
        <dbReference type="SAM" id="SignalP"/>
    </source>
</evidence>
<proteinExistence type="predicted"/>
<organism evidence="3 4">
    <name type="scientific">Azoarcus indigens</name>
    <dbReference type="NCBI Taxonomy" id="29545"/>
    <lineage>
        <taxon>Bacteria</taxon>
        <taxon>Pseudomonadati</taxon>
        <taxon>Pseudomonadota</taxon>
        <taxon>Betaproteobacteria</taxon>
        <taxon>Rhodocyclales</taxon>
        <taxon>Zoogloeaceae</taxon>
        <taxon>Azoarcus</taxon>
    </lineage>
</organism>
<protein>
    <submittedName>
        <fullName evidence="3">Putative iron-regulated protein</fullName>
    </submittedName>
</protein>
<dbReference type="Proteomes" id="UP000295129">
    <property type="component" value="Unassembled WGS sequence"/>
</dbReference>
<keyword evidence="1" id="KW-0732">Signal</keyword>
<dbReference type="PROSITE" id="PS51318">
    <property type="entry name" value="TAT"/>
    <property type="match status" value="1"/>
</dbReference>
<dbReference type="OrthoDB" id="9795827at2"/>